<dbReference type="SUPFAM" id="SSF53098">
    <property type="entry name" value="Ribonuclease H-like"/>
    <property type="match status" value="1"/>
</dbReference>
<protein>
    <submittedName>
        <fullName evidence="3">Uncharacterized protein LOC104234726</fullName>
    </submittedName>
</protein>
<reference evidence="2" key="1">
    <citation type="journal article" date="2013" name="Genome Biol.">
        <title>Reference genomes and transcriptomes of Nicotiana sylvestris and Nicotiana tomentosiformis.</title>
        <authorList>
            <person name="Sierro N."/>
            <person name="Battey J.N."/>
            <person name="Ouadi S."/>
            <person name="Bovet L."/>
            <person name="Goepfert S."/>
            <person name="Bakaher N."/>
            <person name="Peitsch M.C."/>
            <person name="Ivanov N.V."/>
        </authorList>
    </citation>
    <scope>NUCLEOTIDE SEQUENCE [LARGE SCALE GENOMIC DNA]</scope>
</reference>
<keyword evidence="2" id="KW-1185">Reference proteome</keyword>
<evidence type="ECO:0000313" key="3">
    <source>
        <dbReference type="RefSeq" id="XP_009786644.1"/>
    </source>
</evidence>
<proteinExistence type="predicted"/>
<dbReference type="RefSeq" id="XP_009786644.1">
    <property type="nucleotide sequence ID" value="XM_009788342.1"/>
</dbReference>
<gene>
    <name evidence="3" type="primary">LOC104234726</name>
</gene>
<reference evidence="3" key="2">
    <citation type="submission" date="2025-08" db="UniProtKB">
        <authorList>
            <consortium name="RefSeq"/>
        </authorList>
    </citation>
    <scope>IDENTIFICATION</scope>
    <source>
        <tissue evidence="3">Leaf</tissue>
    </source>
</reference>
<dbReference type="Gene3D" id="3.30.420.10">
    <property type="entry name" value="Ribonuclease H-like superfamily/Ribonuclease H"/>
    <property type="match status" value="1"/>
</dbReference>
<dbReference type="AlphaFoldDB" id="A0A1U7XI73"/>
<feature type="region of interest" description="Disordered" evidence="1">
    <location>
        <begin position="120"/>
        <end position="140"/>
    </location>
</feature>
<dbReference type="InterPro" id="IPR012337">
    <property type="entry name" value="RNaseH-like_sf"/>
</dbReference>
<dbReference type="PANTHER" id="PTHR48475">
    <property type="entry name" value="RIBONUCLEASE H"/>
    <property type="match status" value="1"/>
</dbReference>
<evidence type="ECO:0000256" key="1">
    <source>
        <dbReference type="SAM" id="MobiDB-lite"/>
    </source>
</evidence>
<dbReference type="PANTHER" id="PTHR48475:SF2">
    <property type="entry name" value="RIBONUCLEASE H"/>
    <property type="match status" value="1"/>
</dbReference>
<evidence type="ECO:0000313" key="2">
    <source>
        <dbReference type="Proteomes" id="UP000189701"/>
    </source>
</evidence>
<dbReference type="Proteomes" id="UP000189701">
    <property type="component" value="Unplaced"/>
</dbReference>
<dbReference type="eggNOG" id="KOG0017">
    <property type="taxonomic scope" value="Eukaryota"/>
</dbReference>
<sequence length="140" mass="16118">MELEQQVIEGEDEDFLTPRTFIVPKESDATKSTIEEMEQVILIEYMPEKKAESTNKTIIQNLKKRLDDAKGKWKEVLPEVLRAYRTTLKSSMGATLFSLVYGSEALIPIEVRESRARFRHTSEESNHKAMNASLELLDEK</sequence>
<accession>A0A1U7XI73</accession>
<dbReference type="GO" id="GO:0003676">
    <property type="term" value="F:nucleic acid binding"/>
    <property type="evidence" value="ECO:0007669"/>
    <property type="project" value="InterPro"/>
</dbReference>
<name>A0A1U7XI73_NICSY</name>
<organism evidence="2 3">
    <name type="scientific">Nicotiana sylvestris</name>
    <name type="common">Wood tobacco</name>
    <name type="synonym">South American tobacco</name>
    <dbReference type="NCBI Taxonomy" id="4096"/>
    <lineage>
        <taxon>Eukaryota</taxon>
        <taxon>Viridiplantae</taxon>
        <taxon>Streptophyta</taxon>
        <taxon>Embryophyta</taxon>
        <taxon>Tracheophyta</taxon>
        <taxon>Spermatophyta</taxon>
        <taxon>Magnoliopsida</taxon>
        <taxon>eudicotyledons</taxon>
        <taxon>Gunneridae</taxon>
        <taxon>Pentapetalae</taxon>
        <taxon>asterids</taxon>
        <taxon>lamiids</taxon>
        <taxon>Solanales</taxon>
        <taxon>Solanaceae</taxon>
        <taxon>Nicotianoideae</taxon>
        <taxon>Nicotianeae</taxon>
        <taxon>Nicotiana</taxon>
    </lineage>
</organism>
<dbReference type="InterPro" id="IPR036397">
    <property type="entry name" value="RNaseH_sf"/>
</dbReference>